<protein>
    <submittedName>
        <fullName evidence="2">Putative tick transposon</fullName>
    </submittedName>
</protein>
<proteinExistence type="evidence at transcript level"/>
<dbReference type="InterPro" id="IPR043502">
    <property type="entry name" value="DNA/RNA_pol_sf"/>
</dbReference>
<dbReference type="EMBL" id="GFAA01003895">
    <property type="protein sequence ID" value="JAT99539.1"/>
    <property type="molecule type" value="mRNA"/>
</dbReference>
<dbReference type="GO" id="GO:0071897">
    <property type="term" value="P:DNA biosynthetic process"/>
    <property type="evidence" value="ECO:0007669"/>
    <property type="project" value="UniProtKB-ARBA"/>
</dbReference>
<organism evidence="2">
    <name type="scientific">Amblyomma sculptum</name>
    <name type="common">Tick</name>
    <dbReference type="NCBI Taxonomy" id="1581419"/>
    <lineage>
        <taxon>Eukaryota</taxon>
        <taxon>Metazoa</taxon>
        <taxon>Ecdysozoa</taxon>
        <taxon>Arthropoda</taxon>
        <taxon>Chelicerata</taxon>
        <taxon>Arachnida</taxon>
        <taxon>Acari</taxon>
        <taxon>Parasitiformes</taxon>
        <taxon>Ixodida</taxon>
        <taxon>Ixodoidea</taxon>
        <taxon>Ixodidae</taxon>
        <taxon>Amblyomminae</taxon>
        <taxon>Amblyomma</taxon>
    </lineage>
</organism>
<sequence>LALFIHDLSSSLDNNIPVDAIFLDFEKAFDKVPHKRLFLKLLCLNLDMPIYEWICDFLTNRQQFVYVNNTASSRSPVLSGVPQGTVLGPLLFLIYINDIASNISSSIRLFADDCIIYRPINHQADAHALQTDLSHIETWCKTWLMSLNVKKTSLISFHRRRTYPTPCYVLCGSVISPTSTCKYLGINISHDLSWSTHITAITNEANRVLSYLRRNLSVASSSIKTLAYITLVRPKLEYACAVWDPHISYLTKALESVQNRAARFIHSDYSYHSSATAMKSRANLPDLELRRKICRLILFHKFYHSSLADLKPAHDVSPGTSHSKAVYPPRACTTAHLHSFFSHTAVDWNGLPADAALHTS</sequence>
<feature type="non-terminal residue" evidence="2">
    <location>
        <position position="1"/>
    </location>
</feature>
<reference evidence="2" key="2">
    <citation type="journal article" date="2017" name="Front. Cell. Infect. Microbiol.">
        <title>Analysis of the Salivary Gland Transcriptome of Unfed and Partially Fed Amblyomma sculptum Ticks and Descriptive Proteome of the Saliva.</title>
        <authorList>
            <person name="Esteves E."/>
            <person name="Maruyama S.R."/>
            <person name="Kawahara R."/>
            <person name="Fujita A."/>
            <person name="Martins L.A."/>
            <person name="Righi A.A."/>
            <person name="Costa F.B."/>
            <person name="Palmisano G."/>
            <person name="Labruna M.B."/>
            <person name="Sa-Nunes A."/>
            <person name="Ribeiro J.M.C."/>
            <person name="Fogaca A.C."/>
        </authorList>
    </citation>
    <scope>NUCLEOTIDE SEQUENCE</scope>
</reference>
<dbReference type="AlphaFoldDB" id="A0A1E1XKA1"/>
<reference evidence="2" key="1">
    <citation type="submission" date="2016-09" db="EMBL/GenBank/DDBJ databases">
        <authorList>
            <person name="Capua I."/>
            <person name="De Benedictis P."/>
            <person name="Joannis T."/>
            <person name="Lombin L.H."/>
            <person name="Cattoli G."/>
        </authorList>
    </citation>
    <scope>NUCLEOTIDE SEQUENCE</scope>
</reference>
<evidence type="ECO:0000313" key="2">
    <source>
        <dbReference type="EMBL" id="JAT99539.1"/>
    </source>
</evidence>
<dbReference type="SUPFAM" id="SSF56672">
    <property type="entry name" value="DNA/RNA polymerases"/>
    <property type="match status" value="1"/>
</dbReference>
<dbReference type="Pfam" id="PF00078">
    <property type="entry name" value="RVT_1"/>
    <property type="match status" value="1"/>
</dbReference>
<accession>A0A1E1XKA1</accession>
<name>A0A1E1XKA1_AMBSC</name>
<evidence type="ECO:0000259" key="1">
    <source>
        <dbReference type="PROSITE" id="PS50878"/>
    </source>
</evidence>
<feature type="domain" description="Reverse transcriptase" evidence="1">
    <location>
        <begin position="1"/>
        <end position="188"/>
    </location>
</feature>
<dbReference type="InterPro" id="IPR000477">
    <property type="entry name" value="RT_dom"/>
</dbReference>
<dbReference type="CDD" id="cd01650">
    <property type="entry name" value="RT_nLTR_like"/>
    <property type="match status" value="1"/>
</dbReference>
<dbReference type="PROSITE" id="PS50878">
    <property type="entry name" value="RT_POL"/>
    <property type="match status" value="1"/>
</dbReference>
<feature type="non-terminal residue" evidence="2">
    <location>
        <position position="360"/>
    </location>
</feature>
<dbReference type="PANTHER" id="PTHR33332">
    <property type="entry name" value="REVERSE TRANSCRIPTASE DOMAIN-CONTAINING PROTEIN"/>
    <property type="match status" value="1"/>
</dbReference>